<evidence type="ECO:0000313" key="3">
    <source>
        <dbReference type="Proteomes" id="UP000765509"/>
    </source>
</evidence>
<sequence>MEIKKTEYTKETNDVTVHESYSEPSEEEELPDELRIENINVCFEVTEVHTHLPQYSNECMNLIHVQDDKMQKTKPARGKGDAFSSDNKPLGEIKAHEVENILNVEIPFPPLSRRLAYPASPGAREALETHINELMKLGVLINVGHNKELKVTTPVSLTWHDDKSRMVGHFGAFNTYTILDRYPIPRIHEA</sequence>
<keyword evidence="3" id="KW-1185">Reference proteome</keyword>
<dbReference type="SUPFAM" id="SSF56672">
    <property type="entry name" value="DNA/RNA polymerases"/>
    <property type="match status" value="1"/>
</dbReference>
<proteinExistence type="predicted"/>
<feature type="region of interest" description="Disordered" evidence="1">
    <location>
        <begin position="1"/>
        <end position="30"/>
    </location>
</feature>
<dbReference type="Proteomes" id="UP000765509">
    <property type="component" value="Unassembled WGS sequence"/>
</dbReference>
<reference evidence="2" key="1">
    <citation type="submission" date="2021-03" db="EMBL/GenBank/DDBJ databases">
        <title>Draft genome sequence of rust myrtle Austropuccinia psidii MF-1, a brazilian biotype.</title>
        <authorList>
            <person name="Quecine M.C."/>
            <person name="Pachon D.M.R."/>
            <person name="Bonatelli M.L."/>
            <person name="Correr F.H."/>
            <person name="Franceschini L.M."/>
            <person name="Leite T.F."/>
            <person name="Margarido G.R.A."/>
            <person name="Almeida C.A."/>
            <person name="Ferrarezi J.A."/>
            <person name="Labate C.A."/>
        </authorList>
    </citation>
    <scope>NUCLEOTIDE SEQUENCE</scope>
    <source>
        <strain evidence="2">MF-1</strain>
    </source>
</reference>
<protein>
    <submittedName>
        <fullName evidence="2">Uncharacterized protein</fullName>
    </submittedName>
</protein>
<evidence type="ECO:0000256" key="1">
    <source>
        <dbReference type="SAM" id="MobiDB-lite"/>
    </source>
</evidence>
<organism evidence="2 3">
    <name type="scientific">Austropuccinia psidii MF-1</name>
    <dbReference type="NCBI Taxonomy" id="1389203"/>
    <lineage>
        <taxon>Eukaryota</taxon>
        <taxon>Fungi</taxon>
        <taxon>Dikarya</taxon>
        <taxon>Basidiomycota</taxon>
        <taxon>Pucciniomycotina</taxon>
        <taxon>Pucciniomycetes</taxon>
        <taxon>Pucciniales</taxon>
        <taxon>Sphaerophragmiaceae</taxon>
        <taxon>Austropuccinia</taxon>
    </lineage>
</organism>
<dbReference type="InterPro" id="IPR043502">
    <property type="entry name" value="DNA/RNA_pol_sf"/>
</dbReference>
<accession>A0A9Q3P3I1</accession>
<name>A0A9Q3P3I1_9BASI</name>
<dbReference type="AlphaFoldDB" id="A0A9Q3P3I1"/>
<dbReference type="EMBL" id="AVOT02053882">
    <property type="protein sequence ID" value="MBW0548644.1"/>
    <property type="molecule type" value="Genomic_DNA"/>
</dbReference>
<feature type="compositionally biased region" description="Basic and acidic residues" evidence="1">
    <location>
        <begin position="1"/>
        <end position="21"/>
    </location>
</feature>
<comment type="caution">
    <text evidence="2">The sequence shown here is derived from an EMBL/GenBank/DDBJ whole genome shotgun (WGS) entry which is preliminary data.</text>
</comment>
<gene>
    <name evidence="2" type="ORF">O181_088359</name>
</gene>
<dbReference type="Gene3D" id="3.10.10.10">
    <property type="entry name" value="HIV Type 1 Reverse Transcriptase, subunit A, domain 1"/>
    <property type="match status" value="1"/>
</dbReference>
<evidence type="ECO:0000313" key="2">
    <source>
        <dbReference type="EMBL" id="MBW0548644.1"/>
    </source>
</evidence>